<dbReference type="Pfam" id="PF00534">
    <property type="entry name" value="Glycos_transf_1"/>
    <property type="match status" value="1"/>
</dbReference>
<dbReference type="SUPFAM" id="SSF53756">
    <property type="entry name" value="UDP-Glycosyltransferase/glycogen phosphorylase"/>
    <property type="match status" value="1"/>
</dbReference>
<feature type="domain" description="Glycosyl transferase family 1" evidence="3">
    <location>
        <begin position="188"/>
        <end position="350"/>
    </location>
</feature>
<dbReference type="PANTHER" id="PTHR46401">
    <property type="entry name" value="GLYCOSYLTRANSFERASE WBBK-RELATED"/>
    <property type="match status" value="1"/>
</dbReference>
<name>A0A1Y2ULX0_LIMRT</name>
<evidence type="ECO:0000256" key="1">
    <source>
        <dbReference type="ARBA" id="ARBA00022679"/>
    </source>
</evidence>
<dbReference type="Proteomes" id="UP000194286">
    <property type="component" value="Unassembled WGS sequence"/>
</dbReference>
<dbReference type="InterPro" id="IPR001296">
    <property type="entry name" value="Glyco_trans_1"/>
</dbReference>
<evidence type="ECO:0000313" key="4">
    <source>
        <dbReference type="EMBL" id="OTA84675.1"/>
    </source>
</evidence>
<dbReference type="GO" id="GO:0016757">
    <property type="term" value="F:glycosyltransferase activity"/>
    <property type="evidence" value="ECO:0007669"/>
    <property type="project" value="InterPro"/>
</dbReference>
<evidence type="ECO:0000259" key="3">
    <source>
        <dbReference type="Pfam" id="PF00534"/>
    </source>
</evidence>
<keyword evidence="2" id="KW-1133">Transmembrane helix</keyword>
<keyword evidence="1" id="KW-0808">Transferase</keyword>
<dbReference type="PANTHER" id="PTHR46401:SF2">
    <property type="entry name" value="GLYCOSYLTRANSFERASE WBBK-RELATED"/>
    <property type="match status" value="1"/>
</dbReference>
<dbReference type="CDD" id="cd03801">
    <property type="entry name" value="GT4_PimA-like"/>
    <property type="match status" value="1"/>
</dbReference>
<gene>
    <name evidence="4" type="ORF">BHL82_06460</name>
</gene>
<dbReference type="AlphaFoldDB" id="A0A1Y2ULX0"/>
<evidence type="ECO:0000256" key="2">
    <source>
        <dbReference type="SAM" id="Phobius"/>
    </source>
</evidence>
<dbReference type="GO" id="GO:0009103">
    <property type="term" value="P:lipopolysaccharide biosynthetic process"/>
    <property type="evidence" value="ECO:0007669"/>
    <property type="project" value="TreeGrafter"/>
</dbReference>
<keyword evidence="2" id="KW-0812">Transmembrane</keyword>
<keyword evidence="2" id="KW-0472">Membrane</keyword>
<feature type="transmembrane region" description="Helical" evidence="2">
    <location>
        <begin position="7"/>
        <end position="25"/>
    </location>
</feature>
<evidence type="ECO:0000313" key="5">
    <source>
        <dbReference type="Proteomes" id="UP000194286"/>
    </source>
</evidence>
<dbReference type="Gene3D" id="3.40.50.2000">
    <property type="entry name" value="Glycogen Phosphorylase B"/>
    <property type="match status" value="2"/>
</dbReference>
<dbReference type="EMBL" id="MIMU01000091">
    <property type="protein sequence ID" value="OTA84675.1"/>
    <property type="molecule type" value="Genomic_DNA"/>
</dbReference>
<comment type="caution">
    <text evidence="4">The sequence shown here is derived from an EMBL/GenBank/DDBJ whole genome shotgun (WGS) entry which is preliminary data.</text>
</comment>
<organism evidence="4 5">
    <name type="scientific">Limosilactobacillus reuteri</name>
    <name type="common">Lactobacillus reuteri</name>
    <dbReference type="NCBI Taxonomy" id="1598"/>
    <lineage>
        <taxon>Bacteria</taxon>
        <taxon>Bacillati</taxon>
        <taxon>Bacillota</taxon>
        <taxon>Bacilli</taxon>
        <taxon>Lactobacillales</taxon>
        <taxon>Lactobacillaceae</taxon>
        <taxon>Limosilactobacillus</taxon>
    </lineage>
</organism>
<protein>
    <recommendedName>
        <fullName evidence="3">Glycosyl transferase family 1 domain-containing protein</fullName>
    </recommendedName>
</protein>
<proteinExistence type="predicted"/>
<reference evidence="4 5" key="1">
    <citation type="submission" date="2016-09" db="EMBL/GenBank/DDBJ databases">
        <title>Lactobacillus reuteri KLR3005, genome sequencing and assembly.</title>
        <authorList>
            <person name="Lee J.-Y."/>
            <person name="Kim E.B."/>
            <person name="Choi Y.-J."/>
        </authorList>
    </citation>
    <scope>NUCLEOTIDE SEQUENCE [LARGE SCALE GENOMIC DNA]</scope>
    <source>
        <strain evidence="4 5">KLR3005</strain>
    </source>
</reference>
<sequence length="372" mass="43457">MFVKFKWLLVSIFDYFKFLIFIFSIPKNSKFLIVISHNEDSNGGASVVLNELLDHMDLDNYVVIVLCKTGGDLIKQNNYNYFVYQYIFKFYIAILKLFSVKAILVNTIICSGAVKIVQKYYKCPIVWWLHEDIDLFEKQKNKLPNKINDNVKVLCVSDTTQKIFRKFYPNHKSSILHYGIKDSYSGRKETKSNQFQIGIIGMLCERKNQLQIIQLLKRLPFDVANKVKFTVIAGTWDKDYKERFLLESKNFNQVEFIAGISHDKLMGMYNEFDLLLCCSKYDPLPVVVTEALMMKCLCLVSSGCGQYKYIENGKNGYKYEVNDLDVLLNKIIYIINNVNNKNYILNNARKLYINEFSMDQTIKKISTYLCLK</sequence>
<accession>A0A1Y2ULX0</accession>
<dbReference type="RefSeq" id="WP_086135958.1">
    <property type="nucleotide sequence ID" value="NZ_MIMU01000091.1"/>
</dbReference>